<feature type="transmembrane region" description="Helical" evidence="1">
    <location>
        <begin position="117"/>
        <end position="139"/>
    </location>
</feature>
<gene>
    <name evidence="2" type="ORF">H0185_02805</name>
</gene>
<comment type="caution">
    <text evidence="2">The sequence shown here is derived from an EMBL/GenBank/DDBJ whole genome shotgun (WGS) entry which is preliminary data.</text>
</comment>
<reference evidence="2 3" key="1">
    <citation type="submission" date="2020-07" db="EMBL/GenBank/DDBJ databases">
        <title>Fungal Genomes of the International Space Station.</title>
        <authorList>
            <person name="Seuylemezian A."/>
            <person name="Singh N.K."/>
            <person name="Wood J."/>
            <person name="Venkateswaran K."/>
        </authorList>
    </citation>
    <scope>NUCLEOTIDE SEQUENCE [LARGE SCALE GENOMIC DNA]</scope>
    <source>
        <strain evidence="2 3">PL-B2</strain>
    </source>
</reference>
<keyword evidence="1" id="KW-0812">Transmembrane</keyword>
<dbReference type="RefSeq" id="WP_221871008.1">
    <property type="nucleotide sequence ID" value="NZ_JACWFH010000006.1"/>
</dbReference>
<sequence>MSKTVRKLRPSDYWRIGEHESWFSELAAKGLHLKKMGIHFARFEKGQPKNMRYRIEVSLKKRIASEQIDIYEESGWEYVTSYQSFHVFSSPSDSDAPELHTDPAEQSFTLKELDKKLTMNASIATLGMILLIGMMFAIWFLDGTPTFVMVEGGVMQQSILSIFLGYLAYTSLQAAISIRTLRKDLKEGKPINHHAPWKKHYRLHSMIAFLFTFAMGLSAIIPFYQLVKMDTKTLPEESSHLPIVRLADVEKNPALVRDESSYMSDNVDWGNRYTYQWSLLAPVQYETDEVGVVPGKVWADESGEYAPSIHTRVYHLSLAGMADNLIEDLIKRHAYDYRAEDVVTTNHPGFDLIRVHEKEETKEVFASKGKVVIYVRYHGYADLHSVIENVEEKVEYF</sequence>
<keyword evidence="1" id="KW-0472">Membrane</keyword>
<feature type="transmembrane region" description="Helical" evidence="1">
    <location>
        <begin position="201"/>
        <end position="224"/>
    </location>
</feature>
<protein>
    <submittedName>
        <fullName evidence="2">DUF2812 domain-containing protein</fullName>
    </submittedName>
</protein>
<dbReference type="Proteomes" id="UP000769780">
    <property type="component" value="Unassembled WGS sequence"/>
</dbReference>
<evidence type="ECO:0000313" key="3">
    <source>
        <dbReference type="Proteomes" id="UP000769780"/>
    </source>
</evidence>
<proteinExistence type="predicted"/>
<accession>A0ABS7K0I0</accession>
<dbReference type="Pfam" id="PF11193">
    <property type="entry name" value="DUF2812"/>
    <property type="match status" value="1"/>
</dbReference>
<dbReference type="EMBL" id="JACWFH010000006">
    <property type="protein sequence ID" value="MBY0095749.1"/>
    <property type="molecule type" value="Genomic_DNA"/>
</dbReference>
<dbReference type="InterPro" id="IPR021359">
    <property type="entry name" value="DUF2812"/>
</dbReference>
<organism evidence="2 3">
    <name type="scientific">Mesobacillus maritimus</name>
    <dbReference type="NCBI Taxonomy" id="1643336"/>
    <lineage>
        <taxon>Bacteria</taxon>
        <taxon>Bacillati</taxon>
        <taxon>Bacillota</taxon>
        <taxon>Bacilli</taxon>
        <taxon>Bacillales</taxon>
        <taxon>Bacillaceae</taxon>
        <taxon>Mesobacillus</taxon>
    </lineage>
</organism>
<evidence type="ECO:0000256" key="1">
    <source>
        <dbReference type="SAM" id="Phobius"/>
    </source>
</evidence>
<keyword evidence="3" id="KW-1185">Reference proteome</keyword>
<name>A0ABS7K0I0_9BACI</name>
<feature type="transmembrane region" description="Helical" evidence="1">
    <location>
        <begin position="159"/>
        <end position="181"/>
    </location>
</feature>
<evidence type="ECO:0000313" key="2">
    <source>
        <dbReference type="EMBL" id="MBY0095749.1"/>
    </source>
</evidence>
<keyword evidence="1" id="KW-1133">Transmembrane helix</keyword>